<dbReference type="InterPro" id="IPR050679">
    <property type="entry name" value="Bact_HTH_transcr_reg"/>
</dbReference>
<dbReference type="NCBIfam" id="TIGR02404">
    <property type="entry name" value="trehalos_R_Bsub"/>
    <property type="match status" value="1"/>
</dbReference>
<dbReference type="PROSITE" id="PS50949">
    <property type="entry name" value="HTH_GNTR"/>
    <property type="match status" value="1"/>
</dbReference>
<evidence type="ECO:0000256" key="2">
    <source>
        <dbReference type="ARBA" id="ARBA00023125"/>
    </source>
</evidence>
<accession>A0ABX2SZ05</accession>
<feature type="domain" description="HTH gntR-type" evidence="5">
    <location>
        <begin position="1"/>
        <end position="69"/>
    </location>
</feature>
<evidence type="ECO:0000256" key="1">
    <source>
        <dbReference type="ARBA" id="ARBA00023015"/>
    </source>
</evidence>
<sequence length="237" mass="27872">MKKFHEIYLDIKSKIEKGVYGKDSLLPGENKLAEEYSVSRETIRKSLRLLLENGYIQKKQGKGSIVLDIHKYSLPVTGLVSFKELKESQNIETTTEIVKNEIVKAPKFLVDLGLVDAEEKMIYLVRKRIIDKESVILDKDYINCNIVKKLPNKKMKLSMYDYLENELNINIAYAKKNVYIEKVTQEDINLLDVKDYRYVVVVKSEIYTEDAEFLHYTESRHRLDKFQFTEFARRQKS</sequence>
<dbReference type="SUPFAM" id="SSF46785">
    <property type="entry name" value="Winged helix' DNA-binding domain"/>
    <property type="match status" value="1"/>
</dbReference>
<evidence type="ECO:0000313" key="6">
    <source>
        <dbReference type="EMBL" id="NYS47490.1"/>
    </source>
</evidence>
<dbReference type="Gene3D" id="1.10.10.10">
    <property type="entry name" value="Winged helix-like DNA-binding domain superfamily/Winged helix DNA-binding domain"/>
    <property type="match status" value="1"/>
</dbReference>
<dbReference type="RefSeq" id="WP_179941278.1">
    <property type="nucleotide sequence ID" value="NZ_JACBYF010000007.1"/>
</dbReference>
<proteinExistence type="predicted"/>
<name>A0ABX2SZ05_9BACL</name>
<dbReference type="InterPro" id="IPR028978">
    <property type="entry name" value="Chorismate_lyase_/UTRA_dom_sf"/>
</dbReference>
<keyword evidence="3" id="KW-0804">Transcription</keyword>
<dbReference type="InterPro" id="IPR012770">
    <property type="entry name" value="TreR"/>
</dbReference>
<dbReference type="PANTHER" id="PTHR44846:SF12">
    <property type="entry name" value="HTH-TYPE TRANSCRIPTIONAL REGULATOR TRER"/>
    <property type="match status" value="1"/>
</dbReference>
<keyword evidence="2" id="KW-0238">DNA-binding</keyword>
<dbReference type="PANTHER" id="PTHR44846">
    <property type="entry name" value="MANNOSYL-D-GLYCERATE TRANSPORT/METABOLISM SYSTEM REPRESSOR MNGR-RELATED"/>
    <property type="match status" value="1"/>
</dbReference>
<evidence type="ECO:0000313" key="7">
    <source>
        <dbReference type="Proteomes" id="UP000531840"/>
    </source>
</evidence>
<dbReference type="SMART" id="SM00345">
    <property type="entry name" value="HTH_GNTR"/>
    <property type="match status" value="1"/>
</dbReference>
<dbReference type="Gene3D" id="3.40.1410.10">
    <property type="entry name" value="Chorismate lyase-like"/>
    <property type="match status" value="1"/>
</dbReference>
<evidence type="ECO:0000256" key="3">
    <source>
        <dbReference type="ARBA" id="ARBA00023163"/>
    </source>
</evidence>
<dbReference type="InterPro" id="IPR036390">
    <property type="entry name" value="WH_DNA-bd_sf"/>
</dbReference>
<dbReference type="InterPro" id="IPR036388">
    <property type="entry name" value="WH-like_DNA-bd_sf"/>
</dbReference>
<evidence type="ECO:0000256" key="4">
    <source>
        <dbReference type="NCBIfam" id="TIGR02404"/>
    </source>
</evidence>
<organism evidence="6 7">
    <name type="scientific">Gemelliphila palaticanis</name>
    <dbReference type="NCBI Taxonomy" id="81950"/>
    <lineage>
        <taxon>Bacteria</taxon>
        <taxon>Bacillati</taxon>
        <taxon>Bacillota</taxon>
        <taxon>Bacilli</taxon>
        <taxon>Bacillales</taxon>
        <taxon>Gemellaceae</taxon>
        <taxon>Gemelliphila</taxon>
    </lineage>
</organism>
<dbReference type="SMART" id="SM00866">
    <property type="entry name" value="UTRA"/>
    <property type="match status" value="1"/>
</dbReference>
<evidence type="ECO:0000259" key="5">
    <source>
        <dbReference type="PROSITE" id="PS50949"/>
    </source>
</evidence>
<dbReference type="Pfam" id="PF00392">
    <property type="entry name" value="GntR"/>
    <property type="match status" value="1"/>
</dbReference>
<reference evidence="6 7" key="1">
    <citation type="submission" date="2020-07" db="EMBL/GenBank/DDBJ databases">
        <title>MOT database genomes.</title>
        <authorList>
            <person name="Joseph S."/>
            <person name="Aduse-Opoku J."/>
            <person name="Hashim A."/>
            <person name="Wade W."/>
            <person name="Curtis M."/>
        </authorList>
    </citation>
    <scope>NUCLEOTIDE SEQUENCE [LARGE SCALE GENOMIC DNA]</scope>
    <source>
        <strain evidence="6 7">CIP 106318</strain>
    </source>
</reference>
<protein>
    <recommendedName>
        <fullName evidence="4">Trehalose operon repressor</fullName>
    </recommendedName>
</protein>
<keyword evidence="7" id="KW-1185">Reference proteome</keyword>
<comment type="caution">
    <text evidence="6">The sequence shown here is derived from an EMBL/GenBank/DDBJ whole genome shotgun (WGS) entry which is preliminary data.</text>
</comment>
<dbReference type="InterPro" id="IPR000524">
    <property type="entry name" value="Tscrpt_reg_HTH_GntR"/>
</dbReference>
<gene>
    <name evidence="6" type="primary">treR</name>
    <name evidence="6" type="ORF">HZY85_04680</name>
</gene>
<dbReference type="Proteomes" id="UP000531840">
    <property type="component" value="Unassembled WGS sequence"/>
</dbReference>
<dbReference type="PRINTS" id="PR00035">
    <property type="entry name" value="HTHGNTR"/>
</dbReference>
<dbReference type="InterPro" id="IPR011663">
    <property type="entry name" value="UTRA"/>
</dbReference>
<dbReference type="SUPFAM" id="SSF64288">
    <property type="entry name" value="Chorismate lyase-like"/>
    <property type="match status" value="1"/>
</dbReference>
<keyword evidence="1" id="KW-0805">Transcription regulation</keyword>
<dbReference type="EMBL" id="JACBYF010000007">
    <property type="protein sequence ID" value="NYS47490.1"/>
    <property type="molecule type" value="Genomic_DNA"/>
</dbReference>
<dbReference type="CDD" id="cd07377">
    <property type="entry name" value="WHTH_GntR"/>
    <property type="match status" value="1"/>
</dbReference>
<dbReference type="Pfam" id="PF07702">
    <property type="entry name" value="UTRA"/>
    <property type="match status" value="1"/>
</dbReference>